<feature type="domain" description="CRAL-TRIO" evidence="7">
    <location>
        <begin position="143"/>
        <end position="304"/>
    </location>
</feature>
<dbReference type="EMBL" id="LNRQ01000004">
    <property type="protein sequence ID" value="KZM98878.1"/>
    <property type="molecule type" value="Genomic_DNA"/>
</dbReference>
<dbReference type="PANTHER" id="PTHR45657">
    <property type="entry name" value="CRAL-TRIO DOMAIN-CONTAINING PROTEIN YKL091C-RELATED"/>
    <property type="match status" value="1"/>
</dbReference>
<accession>A0A165Y883</accession>
<dbReference type="Gene3D" id="1.10.8.20">
    <property type="entry name" value="N-terminal domain of phosphatidylinositol transfer protein sec14p"/>
    <property type="match status" value="1"/>
</dbReference>
<dbReference type="SMART" id="SM00516">
    <property type="entry name" value="SEC14"/>
    <property type="match status" value="1"/>
</dbReference>
<dbReference type="Gene3D" id="3.40.525.10">
    <property type="entry name" value="CRAL-TRIO lipid binding domain"/>
    <property type="match status" value="1"/>
</dbReference>
<keyword evidence="3" id="KW-0653">Protein transport</keyword>
<dbReference type="AlphaFoldDB" id="A0A165Y883"/>
<name>A0A165Y883_DAUCS</name>
<feature type="compositionally biased region" description="Basic and acidic residues" evidence="6">
    <location>
        <begin position="13"/>
        <end position="28"/>
    </location>
</feature>
<dbReference type="Pfam" id="PF03765">
    <property type="entry name" value="CRAL_TRIO_N"/>
    <property type="match status" value="1"/>
</dbReference>
<sequence length="589" mass="68181">MSGIERVEDYDELRERRSDFENSEDERRQSRIGHFRKKALNASNKFTHSLKKKGVRKVNYRVPSVSIEDIRDAKEECAVQELRQKLIEMDLMPARHDDYYTLLRFLKARDFSVEKTIQMWVEMLKWRKEYGTDSILEDFKFEELEEVLQYYPQGYHGVDREGRPVYIERLGRAHPSRLMRITTLERYLKYHVQEFEKAIHEKFPACSIAAKRQICSTTTILDVQGLGVKNLTPTAASLVAAMARIDNNYYPETLHRMFVVNAGSAFKKVLWPAAMKFLDPKTIAKIHVLEPKSLGKLLEYIDSSDGSTVEAITVNDDPCCITAQNSCRIARLEPNLGDAGESDSTIYYNCDDHFSHVDYDNETDQVLGNCQEVSSSEGTLDREGTLIIQWLVTIQEKVVKRSLWRVAKTLLNFVVRLFAFSRSLPFESRRRTNVHPSKVIEEKPDEQSPIIGEAVTGEDYIHPCVERLQKVEQILDKLKNRPAEIPREKDQMLLHSLERIKSVEFDLDKTKRVLHATVMKNLEIAKLMENLQDSKFQLSKLFPLKYESVEKENVNADCRVIHCCNAAADHINFDPIRYLTNPLLRIQAS</sequence>
<dbReference type="PROSITE" id="PS50191">
    <property type="entry name" value="CRAL_TRIO"/>
    <property type="match status" value="1"/>
</dbReference>
<dbReference type="InterPro" id="IPR051026">
    <property type="entry name" value="PI/PC_transfer"/>
</dbReference>
<reference evidence="8" key="1">
    <citation type="journal article" date="2016" name="Nat. Genet.">
        <title>A high-quality carrot genome assembly provides new insights into carotenoid accumulation and asterid genome evolution.</title>
        <authorList>
            <person name="Iorizzo M."/>
            <person name="Ellison S."/>
            <person name="Senalik D."/>
            <person name="Zeng P."/>
            <person name="Satapoomin P."/>
            <person name="Huang J."/>
            <person name="Bowman M."/>
            <person name="Iovene M."/>
            <person name="Sanseverino W."/>
            <person name="Cavagnaro P."/>
            <person name="Yildiz M."/>
            <person name="Macko-Podgorni A."/>
            <person name="Moranska E."/>
            <person name="Grzebelus E."/>
            <person name="Grzebelus D."/>
            <person name="Ashrafi H."/>
            <person name="Zheng Z."/>
            <person name="Cheng S."/>
            <person name="Spooner D."/>
            <person name="Van Deynze A."/>
            <person name="Simon P."/>
        </authorList>
    </citation>
    <scope>NUCLEOTIDE SEQUENCE [LARGE SCALE GENOMIC DNA]</scope>
    <source>
        <tissue evidence="8">Leaf</tissue>
    </source>
</reference>
<dbReference type="CDD" id="cd00170">
    <property type="entry name" value="SEC14"/>
    <property type="match status" value="1"/>
</dbReference>
<comment type="similarity">
    <text evidence="5">Belongs to the SFH family.</text>
</comment>
<evidence type="ECO:0000259" key="7">
    <source>
        <dbReference type="PROSITE" id="PS50191"/>
    </source>
</evidence>
<comment type="subcellular location">
    <subcellularLocation>
        <location evidence="1">Cell membrane</location>
        <topology evidence="1">Peripheral membrane protein</topology>
    </subcellularLocation>
    <subcellularLocation>
        <location evidence="2">Golgi apparatus membrane</location>
        <topology evidence="2">Peripheral membrane protein</topology>
    </subcellularLocation>
</comment>
<dbReference type="SMART" id="SM01100">
    <property type="entry name" value="CRAL_TRIO_N"/>
    <property type="match status" value="1"/>
</dbReference>
<dbReference type="InterPro" id="IPR001251">
    <property type="entry name" value="CRAL-TRIO_dom"/>
</dbReference>
<dbReference type="InterPro" id="IPR036865">
    <property type="entry name" value="CRAL-TRIO_dom_sf"/>
</dbReference>
<evidence type="ECO:0000256" key="4">
    <source>
        <dbReference type="ARBA" id="ARBA00023034"/>
    </source>
</evidence>
<dbReference type="InterPro" id="IPR011074">
    <property type="entry name" value="CRAL/TRIO_N_dom"/>
</dbReference>
<evidence type="ECO:0000256" key="2">
    <source>
        <dbReference type="ARBA" id="ARBA00004395"/>
    </source>
</evidence>
<dbReference type="SUPFAM" id="SSF46938">
    <property type="entry name" value="CRAL/TRIO N-terminal domain"/>
    <property type="match status" value="1"/>
</dbReference>
<dbReference type="Pfam" id="PF00650">
    <property type="entry name" value="CRAL_TRIO"/>
    <property type="match status" value="1"/>
</dbReference>
<feature type="region of interest" description="Disordered" evidence="6">
    <location>
        <begin position="1"/>
        <end position="28"/>
    </location>
</feature>
<comment type="caution">
    <text evidence="8">The sequence shown here is derived from an EMBL/GenBank/DDBJ whole genome shotgun (WGS) entry which is preliminary data.</text>
</comment>
<dbReference type="OMA" id="ERLVMFF"/>
<dbReference type="InterPro" id="IPR036273">
    <property type="entry name" value="CRAL/TRIO_N_dom_sf"/>
</dbReference>
<dbReference type="Gramene" id="KZM98878">
    <property type="protein sequence ID" value="KZM98878"/>
    <property type="gene ID" value="DCAR_013760"/>
</dbReference>
<organism evidence="8">
    <name type="scientific">Daucus carota subsp. sativus</name>
    <name type="common">Carrot</name>
    <dbReference type="NCBI Taxonomy" id="79200"/>
    <lineage>
        <taxon>Eukaryota</taxon>
        <taxon>Viridiplantae</taxon>
        <taxon>Streptophyta</taxon>
        <taxon>Embryophyta</taxon>
        <taxon>Tracheophyta</taxon>
        <taxon>Spermatophyta</taxon>
        <taxon>Magnoliopsida</taxon>
        <taxon>eudicotyledons</taxon>
        <taxon>Gunneridae</taxon>
        <taxon>Pentapetalae</taxon>
        <taxon>asterids</taxon>
        <taxon>campanulids</taxon>
        <taxon>Apiales</taxon>
        <taxon>Apiaceae</taxon>
        <taxon>Apioideae</taxon>
        <taxon>Scandiceae</taxon>
        <taxon>Daucinae</taxon>
        <taxon>Daucus</taxon>
        <taxon>Daucus sect. Daucus</taxon>
    </lineage>
</organism>
<dbReference type="GO" id="GO:0015031">
    <property type="term" value="P:protein transport"/>
    <property type="evidence" value="ECO:0007669"/>
    <property type="project" value="UniProtKB-KW"/>
</dbReference>
<evidence type="ECO:0000256" key="6">
    <source>
        <dbReference type="SAM" id="MobiDB-lite"/>
    </source>
</evidence>
<gene>
    <name evidence="8" type="ORF">DCAR_013760</name>
</gene>
<protein>
    <recommendedName>
        <fullName evidence="7">CRAL-TRIO domain-containing protein</fullName>
    </recommendedName>
</protein>
<dbReference type="PANTHER" id="PTHR45657:SF8">
    <property type="entry name" value="PHOSPHATIDYLINOSITOL_PHOSPHATIDYLCHOLINE TRANSFER PROTEIN SFH13"/>
    <property type="match status" value="1"/>
</dbReference>
<keyword evidence="4" id="KW-0333">Golgi apparatus</keyword>
<dbReference type="GO" id="GO:0005886">
    <property type="term" value="C:plasma membrane"/>
    <property type="evidence" value="ECO:0007669"/>
    <property type="project" value="UniProtKB-SubCell"/>
</dbReference>
<evidence type="ECO:0000256" key="3">
    <source>
        <dbReference type="ARBA" id="ARBA00022927"/>
    </source>
</evidence>
<dbReference type="SUPFAM" id="SSF52087">
    <property type="entry name" value="CRAL/TRIO domain"/>
    <property type="match status" value="1"/>
</dbReference>
<proteinExistence type="inferred from homology"/>
<evidence type="ECO:0000313" key="8">
    <source>
        <dbReference type="EMBL" id="KZM98878.1"/>
    </source>
</evidence>
<keyword evidence="3" id="KW-0813">Transport</keyword>
<evidence type="ECO:0000256" key="1">
    <source>
        <dbReference type="ARBA" id="ARBA00004202"/>
    </source>
</evidence>
<dbReference type="GO" id="GO:0000139">
    <property type="term" value="C:Golgi membrane"/>
    <property type="evidence" value="ECO:0007669"/>
    <property type="project" value="UniProtKB-SubCell"/>
</dbReference>
<evidence type="ECO:0000256" key="5">
    <source>
        <dbReference type="ARBA" id="ARBA00038020"/>
    </source>
</evidence>
<dbReference type="STRING" id="79200.A0A165Y883"/>